<dbReference type="FunFam" id="1.20.1740.10:FF:000017">
    <property type="entry name" value="Amino acid permease"/>
    <property type="match status" value="1"/>
</dbReference>
<dbReference type="PANTHER" id="PTHR43341:SF1">
    <property type="entry name" value="GENERAL AMINO-ACID PERMEASE GAP1"/>
    <property type="match status" value="1"/>
</dbReference>
<name>A0A0B1P9L6_UNCNE</name>
<dbReference type="OMA" id="AKWRFTA"/>
<feature type="transmembrane region" description="Helical" evidence="7">
    <location>
        <begin position="303"/>
        <end position="322"/>
    </location>
</feature>
<dbReference type="EMBL" id="JNVN01000421">
    <property type="protein sequence ID" value="KHJ35372.1"/>
    <property type="molecule type" value="Genomic_DNA"/>
</dbReference>
<dbReference type="PROSITE" id="PS00218">
    <property type="entry name" value="AMINO_ACID_PERMEASE_1"/>
    <property type="match status" value="1"/>
</dbReference>
<feature type="transmembrane region" description="Helical" evidence="7">
    <location>
        <begin position="342"/>
        <end position="370"/>
    </location>
</feature>
<evidence type="ECO:0000256" key="5">
    <source>
        <dbReference type="ARBA" id="ARBA00022989"/>
    </source>
</evidence>
<reference evidence="9 10" key="1">
    <citation type="journal article" date="2014" name="BMC Genomics">
        <title>Adaptive genomic structural variation in the grape powdery mildew pathogen, Erysiphe necator.</title>
        <authorList>
            <person name="Jones L."/>
            <person name="Riaz S."/>
            <person name="Morales-Cruz A."/>
            <person name="Amrine K.C."/>
            <person name="McGuire B."/>
            <person name="Gubler W.D."/>
            <person name="Walker M.A."/>
            <person name="Cantu D."/>
        </authorList>
    </citation>
    <scope>NUCLEOTIDE SEQUENCE [LARGE SCALE GENOMIC DNA]</scope>
    <source>
        <strain evidence="10">c</strain>
    </source>
</reference>
<evidence type="ECO:0000313" key="10">
    <source>
        <dbReference type="Proteomes" id="UP000030854"/>
    </source>
</evidence>
<gene>
    <name evidence="9" type="ORF">EV44_g6018</name>
</gene>
<evidence type="ECO:0000256" key="2">
    <source>
        <dbReference type="ARBA" id="ARBA00022448"/>
    </source>
</evidence>
<feature type="transmembrane region" description="Helical" evidence="7">
    <location>
        <begin position="108"/>
        <end position="125"/>
    </location>
</feature>
<feature type="transmembrane region" description="Helical" evidence="7">
    <location>
        <begin position="468"/>
        <end position="495"/>
    </location>
</feature>
<dbReference type="Proteomes" id="UP000030854">
    <property type="component" value="Unassembled WGS sequence"/>
</dbReference>
<keyword evidence="4" id="KW-0029">Amino-acid transport</keyword>
<evidence type="ECO:0000256" key="1">
    <source>
        <dbReference type="ARBA" id="ARBA00004141"/>
    </source>
</evidence>
<dbReference type="STRING" id="52586.A0A0B1P9L6"/>
<dbReference type="InterPro" id="IPR004841">
    <property type="entry name" value="AA-permease/SLC12A_dom"/>
</dbReference>
<feature type="domain" description="Amino acid permease/ SLC12A" evidence="8">
    <location>
        <begin position="80"/>
        <end position="539"/>
    </location>
</feature>
<comment type="subcellular location">
    <subcellularLocation>
        <location evidence="1">Membrane</location>
        <topology evidence="1">Multi-pass membrane protein</topology>
    </subcellularLocation>
</comment>
<dbReference type="InterPro" id="IPR004840">
    <property type="entry name" value="Amino_acid_permease_CS"/>
</dbReference>
<sequence>MGSPEMTKAYFNARSIRNSLLLVPKKYHQFQSTRKFGSLSHDFTRKYPFPVGDERRSFNAEAAAWNTANTPLRRRLKGRHIQMIAIGGSIGTGLFIVSGTALATGGPGSLLIAFILLSIVLFCVMQALGEMAVAFPVAGSFSAFATRFIDPAWGFAFGWTYALLWTFIFPLQIISATTSLQYWNSPIPGWVATTGFLLLIITINLFNVKVYGEIEYTFAILKVTAVVGFIILGAIINCAGTQDSGYIGTQYWRNPGAFNNGFKGFCGVLVEATFSFTGFEQMALAAAETQNPSKAFPKAIKQAFWHIAILYTITIMMIGLLVPYNSPQLSPVDDIDIKASPFIIAIQSAGIIGLDSVMNTIIIIAVLSVANSSMYGATRTFAALAEQDQAPRFMAYVDQKGRPLVNIGLVSLFGLTAFIYETSLRHMAFNWLLTLSGVTTILSWCSICYTHISFRRAWIYQGLHQNDLIYCSPTGISGSYFGIFSLILILVAQFWVAASQEEEDVQRATDCAVKFSGAYSTVPIILILYFGYKLWYRTQCVNVADVDLITGRNLLENEFQRRAWIEEKSRWPRWKVIYHSFF</sequence>
<keyword evidence="10" id="KW-1185">Reference proteome</keyword>
<keyword evidence="2" id="KW-0813">Transport</keyword>
<organism evidence="9 10">
    <name type="scientific">Uncinula necator</name>
    <name type="common">Grape powdery mildew</name>
    <dbReference type="NCBI Taxonomy" id="52586"/>
    <lineage>
        <taxon>Eukaryota</taxon>
        <taxon>Fungi</taxon>
        <taxon>Dikarya</taxon>
        <taxon>Ascomycota</taxon>
        <taxon>Pezizomycotina</taxon>
        <taxon>Leotiomycetes</taxon>
        <taxon>Erysiphales</taxon>
        <taxon>Erysiphaceae</taxon>
        <taxon>Erysiphe</taxon>
    </lineage>
</organism>
<evidence type="ECO:0000259" key="8">
    <source>
        <dbReference type="Pfam" id="PF00324"/>
    </source>
</evidence>
<dbReference type="Gene3D" id="1.20.1740.10">
    <property type="entry name" value="Amino acid/polyamine transporter I"/>
    <property type="match status" value="1"/>
</dbReference>
<protein>
    <submittedName>
        <fullName evidence="9">Putative amino acid permease</fullName>
    </submittedName>
</protein>
<feature type="transmembrane region" description="Helical" evidence="7">
    <location>
        <begin position="155"/>
        <end position="175"/>
    </location>
</feature>
<comment type="caution">
    <text evidence="9">The sequence shown here is derived from an EMBL/GenBank/DDBJ whole genome shotgun (WGS) entry which is preliminary data.</text>
</comment>
<feature type="transmembrane region" description="Helical" evidence="7">
    <location>
        <begin position="428"/>
        <end position="447"/>
    </location>
</feature>
<feature type="transmembrane region" description="Helical" evidence="7">
    <location>
        <begin position="404"/>
        <end position="422"/>
    </location>
</feature>
<dbReference type="AlphaFoldDB" id="A0A0B1P9L6"/>
<dbReference type="HOGENOM" id="CLU_007946_12_0_1"/>
<evidence type="ECO:0000256" key="6">
    <source>
        <dbReference type="ARBA" id="ARBA00023136"/>
    </source>
</evidence>
<evidence type="ECO:0000256" key="7">
    <source>
        <dbReference type="SAM" id="Phobius"/>
    </source>
</evidence>
<proteinExistence type="predicted"/>
<dbReference type="Pfam" id="PF00324">
    <property type="entry name" value="AA_permease"/>
    <property type="match status" value="1"/>
</dbReference>
<feature type="transmembrane region" description="Helical" evidence="7">
    <location>
        <begin position="515"/>
        <end position="532"/>
    </location>
</feature>
<evidence type="ECO:0000256" key="3">
    <source>
        <dbReference type="ARBA" id="ARBA00022692"/>
    </source>
</evidence>
<evidence type="ECO:0000313" key="9">
    <source>
        <dbReference type="EMBL" id="KHJ35372.1"/>
    </source>
</evidence>
<dbReference type="PIRSF" id="PIRSF006060">
    <property type="entry name" value="AA_transporter"/>
    <property type="match status" value="1"/>
</dbReference>
<feature type="transmembrane region" description="Helical" evidence="7">
    <location>
        <begin position="83"/>
        <end position="102"/>
    </location>
</feature>
<accession>A0A0B1P9L6</accession>
<evidence type="ECO:0000256" key="4">
    <source>
        <dbReference type="ARBA" id="ARBA00022970"/>
    </source>
</evidence>
<dbReference type="GO" id="GO:0015171">
    <property type="term" value="F:amino acid transmembrane transporter activity"/>
    <property type="evidence" value="ECO:0007669"/>
    <property type="project" value="TreeGrafter"/>
</dbReference>
<dbReference type="PANTHER" id="PTHR43341">
    <property type="entry name" value="AMINO ACID PERMEASE"/>
    <property type="match status" value="1"/>
</dbReference>
<keyword evidence="3 7" id="KW-0812">Transmembrane</keyword>
<dbReference type="InterPro" id="IPR050524">
    <property type="entry name" value="APC_YAT"/>
</dbReference>
<keyword evidence="6 7" id="KW-0472">Membrane</keyword>
<feature type="transmembrane region" description="Helical" evidence="7">
    <location>
        <begin position="218"/>
        <end position="239"/>
    </location>
</feature>
<dbReference type="GO" id="GO:0016020">
    <property type="term" value="C:membrane"/>
    <property type="evidence" value="ECO:0007669"/>
    <property type="project" value="UniProtKB-SubCell"/>
</dbReference>
<feature type="transmembrane region" description="Helical" evidence="7">
    <location>
        <begin position="187"/>
        <end position="206"/>
    </location>
</feature>
<keyword evidence="5 7" id="KW-1133">Transmembrane helix</keyword>